<reference evidence="2" key="1">
    <citation type="journal article" date="2011" name="PLoS Biol.">
        <title>Gene gain and loss during evolution of obligate parasitism in the white rust pathogen of Arabidopsis thaliana.</title>
        <authorList>
            <person name="Kemen E."/>
            <person name="Gardiner A."/>
            <person name="Schultz-Larsen T."/>
            <person name="Kemen A.C."/>
            <person name="Balmuth A.L."/>
            <person name="Robert-Seilaniantz A."/>
            <person name="Bailey K."/>
            <person name="Holub E."/>
            <person name="Studholme D.J."/>
            <person name="Maclean D."/>
            <person name="Jones J.D."/>
        </authorList>
    </citation>
    <scope>NUCLEOTIDE SEQUENCE</scope>
</reference>
<feature type="region of interest" description="Disordered" evidence="1">
    <location>
        <begin position="359"/>
        <end position="386"/>
    </location>
</feature>
<protein>
    <submittedName>
        <fullName evidence="2">AlNc14C209G8875 protein</fullName>
    </submittedName>
</protein>
<gene>
    <name evidence="2" type="primary">AlNc14C209G8875</name>
    <name evidence="2" type="ORF">ALNC14_099720</name>
</gene>
<feature type="region of interest" description="Disordered" evidence="1">
    <location>
        <begin position="200"/>
        <end position="229"/>
    </location>
</feature>
<dbReference type="EMBL" id="FR824254">
    <property type="protein sequence ID" value="CCA23828.1"/>
    <property type="molecule type" value="Genomic_DNA"/>
</dbReference>
<name>F0WR67_9STRA</name>
<proteinExistence type="predicted"/>
<organism evidence="2">
    <name type="scientific">Albugo laibachii Nc14</name>
    <dbReference type="NCBI Taxonomy" id="890382"/>
    <lineage>
        <taxon>Eukaryota</taxon>
        <taxon>Sar</taxon>
        <taxon>Stramenopiles</taxon>
        <taxon>Oomycota</taxon>
        <taxon>Peronosporomycetes</taxon>
        <taxon>Albuginales</taxon>
        <taxon>Albuginaceae</taxon>
        <taxon>Albugo</taxon>
    </lineage>
</organism>
<dbReference type="AlphaFoldDB" id="F0WR67"/>
<dbReference type="HOGENOM" id="CLU_716509_0_0_1"/>
<accession>F0WR67</accession>
<evidence type="ECO:0000256" key="1">
    <source>
        <dbReference type="SAM" id="MobiDB-lite"/>
    </source>
</evidence>
<feature type="region of interest" description="Disordered" evidence="1">
    <location>
        <begin position="39"/>
        <end position="60"/>
    </location>
</feature>
<reference evidence="2" key="2">
    <citation type="submission" date="2011-02" db="EMBL/GenBank/DDBJ databases">
        <authorList>
            <person name="MacLean D."/>
        </authorList>
    </citation>
    <scope>NUCLEOTIDE SEQUENCE</scope>
</reference>
<evidence type="ECO:0000313" key="2">
    <source>
        <dbReference type="EMBL" id="CCA23828.1"/>
    </source>
</evidence>
<feature type="compositionally biased region" description="Basic and acidic residues" evidence="1">
    <location>
        <begin position="200"/>
        <end position="214"/>
    </location>
</feature>
<sequence>MKGSVPDGSRPSLQTREFHAALNASIEEKEIRQILQSNQESAIPPSRSIPHHETVPTNLPHSQSSCRICVGVLTYSRDIWLQRSPPICRGFSFPVAVTEPPENWDRALSAEKLFNMDEFMHEISRETHLGGTKPSPSEALSKASPLELQEEYDIIYLALGVSVYIDKWVPNGPFGRPIMGFAAHALDTNPNAARRKDLMAKKQGDVQRAREEKRRKQLGIQDVASSSDDTAALVEKDPLAGLKKPSFSTRFPPDMSFGKCVSPLFKHSLNEDADEFLEKAAKNSKEAMGSVYDFWSRSVEGMMENYVDTSRRILKQMPKVLVSFPHDASMTLQRMSTHFGNVYEDARREVREAWNEELQERKLQEERERNQVKQSDSKRKPPGKAE</sequence>